<accession>A0A8B8CLW1</accession>
<dbReference type="PROSITE" id="PS00678">
    <property type="entry name" value="WD_REPEATS_1"/>
    <property type="match status" value="4"/>
</dbReference>
<feature type="repeat" description="WD" evidence="5">
    <location>
        <begin position="420"/>
        <end position="454"/>
    </location>
</feature>
<dbReference type="Gene3D" id="2.130.10.10">
    <property type="entry name" value="YVTN repeat-like/Quinoprotein amine dehydrogenase"/>
    <property type="match status" value="3"/>
</dbReference>
<feature type="compositionally biased region" description="Polar residues" evidence="6">
    <location>
        <begin position="928"/>
        <end position="941"/>
    </location>
</feature>
<feature type="region of interest" description="Disordered" evidence="6">
    <location>
        <begin position="798"/>
        <end position="1000"/>
    </location>
</feature>
<dbReference type="PRINTS" id="PR00320">
    <property type="entry name" value="GPROTEINBRPT"/>
</dbReference>
<dbReference type="PANTHER" id="PTHR19854">
    <property type="entry name" value="TRANSDUCIN BETA-LIKE 3"/>
    <property type="match status" value="1"/>
</dbReference>
<dbReference type="KEGG" id="cvn:111119458"/>
<evidence type="ECO:0000259" key="7">
    <source>
        <dbReference type="Pfam" id="PF08625"/>
    </source>
</evidence>
<keyword evidence="8" id="KW-1185">Reference proteome</keyword>
<dbReference type="AlphaFoldDB" id="A0A8B8CLW1"/>
<feature type="repeat" description="WD" evidence="5">
    <location>
        <begin position="471"/>
        <end position="512"/>
    </location>
</feature>
<keyword evidence="4" id="KW-0539">Nucleus</keyword>
<dbReference type="GO" id="GO:0030686">
    <property type="term" value="C:90S preribosome"/>
    <property type="evidence" value="ECO:0007669"/>
    <property type="project" value="TreeGrafter"/>
</dbReference>
<sequence length="1000" mass="112734">MTQLKESFAVETKYEPFFTGGKIFISNDGAYMFCGCGNKIHVLEVKSGQTKFTLFQEEDEEITHFCLSPDNEFLVAATKHLVLRQWNWKDQTLIRSWKAIHISPVLAMDFDVSSTLLATGSSDSTIKLWDIEKQYCTHNLKGHTGVISIVKFHPDNEKLQLFTAADDYKVKVWDLKTSRCLVTVEAHYSVVTSMVFSPDARTMYSGGRDRIVSVWDVGELKVTKAIPVFESVEAVILMPQDQDFPDLGVTEPATPHLITAGSKGTLRVWDIEKAKCVYIRKELIGRARDNEEEEQNITQALYSKALESVAVVTFDNNITMCKMQDLTVQKQFCGNTDQVLEVQFLGPQDSHLAVATNSEHLKVFEVATWNCQLCAGHTDIILGVTVHKKKNLLATCSKDNTVRVWKFDPETGQVSCVGVGRGHTHIVSTVAISSISASWLVSGGQDFTLKKWQLPQPLGDSCKDLKCTNTERVHEKDINCVVMSPNDKFIATGSHDRTAKLWNAETLALIGVMRGHRRGVWCVQFSPVDQCIATSSGDATVKIWSIQGLECIKTFEGHDSAVLRVTFINRGMQLLSCGSDGLVKLWVIKSNTCVSTMDEHEDKIWSITVNREEDHVVTGGADSSIILWRDVTGEEVQKKQTEREDFILKEQKLSNLLHQKKYLKAIGLAITLEQPFRVLNIIKEILYNSGGSLELEKTLQKLRMDQMDSVLRFASEWNTNSRHCHEAQFVLNSVLKTHPPEEILKFPNIKSTMEAFIPYTERHFQRMNRLLQQAMFLEFTWSCMRRATDNTGSIEDAKKYTSVGKEHKQDPDIRMERESSTEEESDSDNSDVLNPKEEKKSIGDSEQQSTGDKDSHAAGRAESDIENIQPQKPTLLTGPLQSQEGADTSTSSSAEDSASDHSEGMDNSDVKAKSRKRKSQSENDGKYQKNTRNSKIQQTKVKPNKKRSQEMERDNEEKSVKRVRQTVQGQKVSEVEIKTNSAKKLKEPLTRARLKKQKGR</sequence>
<dbReference type="PROSITE" id="PS50082">
    <property type="entry name" value="WD_REPEATS_2"/>
    <property type="match status" value="10"/>
</dbReference>
<feature type="compositionally biased region" description="Basic and acidic residues" evidence="6">
    <location>
        <begin position="798"/>
        <end position="820"/>
    </location>
</feature>
<name>A0A8B8CLW1_CRAVI</name>
<feature type="repeat" description="WD" evidence="5">
    <location>
        <begin position="513"/>
        <end position="554"/>
    </location>
</feature>
<evidence type="ECO:0000256" key="1">
    <source>
        <dbReference type="ARBA" id="ARBA00004604"/>
    </source>
</evidence>
<feature type="compositionally biased region" description="Basic and acidic residues" evidence="6">
    <location>
        <begin position="851"/>
        <end position="863"/>
    </location>
</feature>
<dbReference type="GO" id="GO:0000480">
    <property type="term" value="P:endonucleolytic cleavage in 5'-ETS of tricistronic rRNA transcript (SSU-rRNA, 5.8S rRNA, LSU-rRNA)"/>
    <property type="evidence" value="ECO:0007669"/>
    <property type="project" value="TreeGrafter"/>
</dbReference>
<dbReference type="PROSITE" id="PS50294">
    <property type="entry name" value="WD_REPEATS_REGION"/>
    <property type="match status" value="8"/>
</dbReference>
<dbReference type="GeneID" id="111119458"/>
<evidence type="ECO:0000313" key="9">
    <source>
        <dbReference type="RefSeq" id="XP_022315356.1"/>
    </source>
</evidence>
<feature type="repeat" description="WD" evidence="5">
    <location>
        <begin position="374"/>
        <end position="408"/>
    </location>
</feature>
<feature type="repeat" description="WD" evidence="5">
    <location>
        <begin position="140"/>
        <end position="183"/>
    </location>
</feature>
<protein>
    <submittedName>
        <fullName evidence="9">Transducin beta-like protein 3</fullName>
    </submittedName>
</protein>
<dbReference type="SUPFAM" id="SSF50978">
    <property type="entry name" value="WD40 repeat-like"/>
    <property type="match status" value="2"/>
</dbReference>
<dbReference type="InterPro" id="IPR019775">
    <property type="entry name" value="WD40_repeat_CS"/>
</dbReference>
<dbReference type="InterPro" id="IPR013934">
    <property type="entry name" value="Utp13_C"/>
</dbReference>
<feature type="repeat" description="WD" evidence="5">
    <location>
        <begin position="98"/>
        <end position="139"/>
    </location>
</feature>
<evidence type="ECO:0000313" key="8">
    <source>
        <dbReference type="Proteomes" id="UP000694844"/>
    </source>
</evidence>
<dbReference type="OrthoDB" id="5414888at2759"/>
<organism evidence="8 9">
    <name type="scientific">Crassostrea virginica</name>
    <name type="common">Eastern oyster</name>
    <dbReference type="NCBI Taxonomy" id="6565"/>
    <lineage>
        <taxon>Eukaryota</taxon>
        <taxon>Metazoa</taxon>
        <taxon>Spiralia</taxon>
        <taxon>Lophotrochozoa</taxon>
        <taxon>Mollusca</taxon>
        <taxon>Bivalvia</taxon>
        <taxon>Autobranchia</taxon>
        <taxon>Pteriomorphia</taxon>
        <taxon>Ostreida</taxon>
        <taxon>Ostreoidea</taxon>
        <taxon>Ostreidae</taxon>
        <taxon>Crassostrea</taxon>
    </lineage>
</organism>
<feature type="domain" description="U3 small nucleolar RNA-associated protein 13 C-terminal" evidence="7">
    <location>
        <begin position="650"/>
        <end position="784"/>
    </location>
</feature>
<evidence type="ECO:0000256" key="3">
    <source>
        <dbReference type="ARBA" id="ARBA00022737"/>
    </source>
</evidence>
<dbReference type="GO" id="GO:0032040">
    <property type="term" value="C:small-subunit processome"/>
    <property type="evidence" value="ECO:0007669"/>
    <property type="project" value="InterPro"/>
</dbReference>
<evidence type="ECO:0000256" key="4">
    <source>
        <dbReference type="ARBA" id="ARBA00023242"/>
    </source>
</evidence>
<dbReference type="GO" id="GO:0034511">
    <property type="term" value="F:U3 snoRNA binding"/>
    <property type="evidence" value="ECO:0007669"/>
    <property type="project" value="TreeGrafter"/>
</dbReference>
<dbReference type="PANTHER" id="PTHR19854:SF15">
    <property type="entry name" value="TRANSDUCIN BETA-LIKE PROTEIN 3"/>
    <property type="match status" value="1"/>
</dbReference>
<dbReference type="FunFam" id="2.130.10.10:FF:000230">
    <property type="entry name" value="Transducin beta-like protein 3"/>
    <property type="match status" value="1"/>
</dbReference>
<feature type="compositionally biased region" description="Basic and acidic residues" evidence="6">
    <location>
        <begin position="947"/>
        <end position="960"/>
    </location>
</feature>
<dbReference type="InterPro" id="IPR001680">
    <property type="entry name" value="WD40_rpt"/>
</dbReference>
<dbReference type="InterPro" id="IPR036322">
    <property type="entry name" value="WD40_repeat_dom_sf"/>
</dbReference>
<feature type="repeat" description="WD" evidence="5">
    <location>
        <begin position="257"/>
        <end position="279"/>
    </location>
</feature>
<dbReference type="CDD" id="cd00200">
    <property type="entry name" value="WD40"/>
    <property type="match status" value="2"/>
</dbReference>
<keyword evidence="3" id="KW-0677">Repeat</keyword>
<feature type="compositionally biased region" description="Polar residues" evidence="6">
    <location>
        <begin position="866"/>
        <end position="883"/>
    </location>
</feature>
<dbReference type="GO" id="GO:0000472">
    <property type="term" value="P:endonucleolytic cleavage to generate mature 5'-end of SSU-rRNA from (SSU-rRNA, 5.8S rRNA, LSU-rRNA)"/>
    <property type="evidence" value="ECO:0007669"/>
    <property type="project" value="TreeGrafter"/>
</dbReference>
<evidence type="ECO:0000256" key="6">
    <source>
        <dbReference type="SAM" id="MobiDB-lite"/>
    </source>
</evidence>
<dbReference type="Pfam" id="PF08625">
    <property type="entry name" value="Utp13"/>
    <property type="match status" value="1"/>
</dbReference>
<feature type="repeat" description="WD" evidence="5">
    <location>
        <begin position="597"/>
        <end position="638"/>
    </location>
</feature>
<dbReference type="InterPro" id="IPR015943">
    <property type="entry name" value="WD40/YVTN_repeat-like_dom_sf"/>
</dbReference>
<dbReference type="SMART" id="SM00320">
    <property type="entry name" value="WD40"/>
    <property type="match status" value="12"/>
</dbReference>
<evidence type="ECO:0000256" key="5">
    <source>
        <dbReference type="PROSITE-ProRule" id="PRU00221"/>
    </source>
</evidence>
<dbReference type="InterPro" id="IPR020472">
    <property type="entry name" value="WD40_PAC1"/>
</dbReference>
<comment type="subcellular location">
    <subcellularLocation>
        <location evidence="1">Nucleus</location>
        <location evidence="1">Nucleolus</location>
    </subcellularLocation>
</comment>
<feature type="repeat" description="WD" evidence="5">
    <location>
        <begin position="555"/>
        <end position="596"/>
    </location>
</feature>
<dbReference type="Proteomes" id="UP000694844">
    <property type="component" value="Chromosome 2"/>
</dbReference>
<reference evidence="9" key="1">
    <citation type="submission" date="2025-08" db="UniProtKB">
        <authorList>
            <consortium name="RefSeq"/>
        </authorList>
    </citation>
    <scope>IDENTIFICATION</scope>
    <source>
        <tissue evidence="9">Whole sample</tissue>
    </source>
</reference>
<gene>
    <name evidence="9" type="primary">LOC111119458</name>
</gene>
<dbReference type="RefSeq" id="XP_022315356.1">
    <property type="nucleotide sequence ID" value="XM_022459648.1"/>
</dbReference>
<feature type="repeat" description="WD" evidence="5">
    <location>
        <begin position="184"/>
        <end position="225"/>
    </location>
</feature>
<proteinExistence type="predicted"/>
<feature type="compositionally biased region" description="Basic and acidic residues" evidence="6">
    <location>
        <begin position="898"/>
        <end position="912"/>
    </location>
</feature>
<feature type="compositionally biased region" description="Basic and acidic residues" evidence="6">
    <location>
        <begin position="834"/>
        <end position="843"/>
    </location>
</feature>
<evidence type="ECO:0000256" key="2">
    <source>
        <dbReference type="ARBA" id="ARBA00022574"/>
    </source>
</evidence>
<dbReference type="Pfam" id="PF00400">
    <property type="entry name" value="WD40"/>
    <property type="match status" value="9"/>
</dbReference>
<keyword evidence="2 5" id="KW-0853">WD repeat</keyword>
<feature type="compositionally biased region" description="Low complexity" evidence="6">
    <location>
        <begin position="884"/>
        <end position="896"/>
    </location>
</feature>